<proteinExistence type="predicted"/>
<dbReference type="Pfam" id="PF04796">
    <property type="entry name" value="RepA_C"/>
    <property type="match status" value="1"/>
</dbReference>
<protein>
    <submittedName>
        <fullName evidence="1">RepA protein</fullName>
    </submittedName>
</protein>
<evidence type="ECO:0000313" key="1">
    <source>
        <dbReference type="EMBL" id="RDI41112.1"/>
    </source>
</evidence>
<comment type="caution">
    <text evidence="1">The sequence shown here is derived from an EMBL/GenBank/DDBJ whole genome shotgun (WGS) entry which is preliminary data.</text>
</comment>
<dbReference type="Proteomes" id="UP000254720">
    <property type="component" value="Unassembled WGS sequence"/>
</dbReference>
<dbReference type="RefSeq" id="WP_114834991.1">
    <property type="nucleotide sequence ID" value="NZ_LR699117.1"/>
</dbReference>
<accession>A0A370GBA9</accession>
<reference evidence="1 2" key="1">
    <citation type="submission" date="2018-07" db="EMBL/GenBank/DDBJ databases">
        <title>Genomic Encyclopedia of Type Strains, Phase IV (KMG-IV): sequencing the most valuable type-strain genomes for metagenomic binning, comparative biology and taxonomic classification.</title>
        <authorList>
            <person name="Goeker M."/>
        </authorList>
    </citation>
    <scope>NUCLEOTIDE SEQUENCE [LARGE SCALE GENOMIC DNA]</scope>
    <source>
        <strain evidence="1 2">DSM 16500</strain>
    </source>
</reference>
<sequence>MKNKKTQRSAIGAAKPASQRRIDKLVTECLAIEAESAEEVGMLAYMARAMVIATLPHSKPKGHVFQRTNGDFTLTMIGNPKWGLPYGSLPRIALAWMTREAKIKNSPVLHLGKSFSEFLSTLKLSQSGGVRGDATRLREQMLRLFSTHVSCVYQNNKKGVCKADQFLVARSFELWWQPLQSGSAEDQQLTVILAEDFFKEIINRPVPIDFRMFQALRRSPLQIDIYVWLTYRFSYLKKSSLISWNLLSNQFGSNYADSKQGLRDFKREFLRSLRIVTAMYKEANIETHDDGIMLKPSRSHISRKTGVM</sequence>
<organism evidence="1 2">
    <name type="scientific">Aquicella lusitana</name>
    <dbReference type="NCBI Taxonomy" id="254246"/>
    <lineage>
        <taxon>Bacteria</taxon>
        <taxon>Pseudomonadati</taxon>
        <taxon>Pseudomonadota</taxon>
        <taxon>Gammaproteobacteria</taxon>
        <taxon>Legionellales</taxon>
        <taxon>Coxiellaceae</taxon>
        <taxon>Aquicella</taxon>
    </lineage>
</organism>
<keyword evidence="2" id="KW-1185">Reference proteome</keyword>
<evidence type="ECO:0000313" key="2">
    <source>
        <dbReference type="Proteomes" id="UP000254720"/>
    </source>
</evidence>
<gene>
    <name evidence="1" type="ORF">C8D86_12110</name>
</gene>
<dbReference type="InterPro" id="IPR006881">
    <property type="entry name" value="RepA_C"/>
</dbReference>
<dbReference type="AlphaFoldDB" id="A0A370GBA9"/>
<name>A0A370GBA9_9COXI</name>
<dbReference type="EMBL" id="QQAX01000021">
    <property type="protein sequence ID" value="RDI41112.1"/>
    <property type="molecule type" value="Genomic_DNA"/>
</dbReference>
<dbReference type="OrthoDB" id="1524783at2"/>